<dbReference type="Gene3D" id="3.40.960.10">
    <property type="entry name" value="VSR Endonuclease"/>
    <property type="match status" value="1"/>
</dbReference>
<accession>A0A9E6Y130</accession>
<dbReference type="Pfam" id="PF04480">
    <property type="entry name" value="DUF559"/>
    <property type="match status" value="1"/>
</dbReference>
<dbReference type="Pfam" id="PF13338">
    <property type="entry name" value="AbiEi_4"/>
    <property type="match status" value="1"/>
</dbReference>
<sequence length="296" mass="32219">MLAHQQHGVVAARQLNALGVSSSTIARWTADGRLLRLHRGVYAVGHQALTADGHRMAAVLAAGPGAALSHRSAGEMRGVMRWAGPYHEVTVPGAGGRRRRARRVRVHRGRLDPADWTVVRGIPVTTVARTLLDVGEVAPSRLPRAVEEADRQGLLDVPAVREVMARNPGRRGLRPLATALELHTPEPAFTRSGLERAALALIRDHGLPRPSANLWLHGYEVDLVWPDQKLVVELDTRGFHGTTSAFERDRRRDADLQARGYRVMRFTDRRIADDAAAVAATIAAALSRATAAAAER</sequence>
<feature type="domain" description="AbiEi antitoxin N-terminal" evidence="2">
    <location>
        <begin position="2"/>
        <end position="44"/>
    </location>
</feature>
<evidence type="ECO:0000259" key="1">
    <source>
        <dbReference type="Pfam" id="PF04480"/>
    </source>
</evidence>
<dbReference type="AlphaFoldDB" id="A0A9E6Y130"/>
<feature type="domain" description="DUF559" evidence="1">
    <location>
        <begin position="215"/>
        <end position="286"/>
    </location>
</feature>
<name>A0A9E6Y130_9ACTN</name>
<organism evidence="3 4">
    <name type="scientific">Capillimicrobium parvum</name>
    <dbReference type="NCBI Taxonomy" id="2884022"/>
    <lineage>
        <taxon>Bacteria</taxon>
        <taxon>Bacillati</taxon>
        <taxon>Actinomycetota</taxon>
        <taxon>Thermoleophilia</taxon>
        <taxon>Solirubrobacterales</taxon>
        <taxon>Capillimicrobiaceae</taxon>
        <taxon>Capillimicrobium</taxon>
    </lineage>
</organism>
<evidence type="ECO:0000313" key="3">
    <source>
        <dbReference type="EMBL" id="UGS38006.1"/>
    </source>
</evidence>
<evidence type="ECO:0000259" key="2">
    <source>
        <dbReference type="Pfam" id="PF13338"/>
    </source>
</evidence>
<dbReference type="Proteomes" id="UP001162834">
    <property type="component" value="Chromosome"/>
</dbReference>
<reference evidence="3" key="1">
    <citation type="journal article" date="2022" name="Int. J. Syst. Evol. Microbiol.">
        <title>Pseudomonas aegrilactucae sp. nov. and Pseudomonas morbosilactucae sp. nov., pathogens causing bacterial rot of lettuce in Japan.</title>
        <authorList>
            <person name="Sawada H."/>
            <person name="Fujikawa T."/>
            <person name="Satou M."/>
        </authorList>
    </citation>
    <scope>NUCLEOTIDE SEQUENCE</scope>
    <source>
        <strain evidence="3">0166_1</strain>
    </source>
</reference>
<proteinExistence type="predicted"/>
<dbReference type="InterPro" id="IPR007569">
    <property type="entry name" value="DUF559"/>
</dbReference>
<evidence type="ECO:0008006" key="5">
    <source>
        <dbReference type="Google" id="ProtNLM"/>
    </source>
</evidence>
<evidence type="ECO:0000313" key="4">
    <source>
        <dbReference type="Proteomes" id="UP001162834"/>
    </source>
</evidence>
<dbReference type="InterPro" id="IPR025159">
    <property type="entry name" value="AbiEi_N"/>
</dbReference>
<gene>
    <name evidence="3" type="ORF">DSM104329_04428</name>
</gene>
<dbReference type="SUPFAM" id="SSF52980">
    <property type="entry name" value="Restriction endonuclease-like"/>
    <property type="match status" value="1"/>
</dbReference>
<dbReference type="EMBL" id="CP087164">
    <property type="protein sequence ID" value="UGS38006.1"/>
    <property type="molecule type" value="Genomic_DNA"/>
</dbReference>
<dbReference type="InterPro" id="IPR011335">
    <property type="entry name" value="Restrct_endonuc-II-like"/>
</dbReference>
<dbReference type="KEGG" id="sbae:DSM104329_04428"/>
<keyword evidence="4" id="KW-1185">Reference proteome</keyword>
<protein>
    <recommendedName>
        <fullName evidence="5">DUF559 domain-containing protein</fullName>
    </recommendedName>
</protein>